<proteinExistence type="predicted"/>
<dbReference type="SUPFAM" id="SSF49452">
    <property type="entry name" value="Starch-binding domain-like"/>
    <property type="match status" value="1"/>
</dbReference>
<comment type="caution">
    <text evidence="4">The sequence shown here is derived from an EMBL/GenBank/DDBJ whole genome shotgun (WGS) entry which is preliminary data.</text>
</comment>
<dbReference type="InterPro" id="IPR003961">
    <property type="entry name" value="FN3_dom"/>
</dbReference>
<gene>
    <name evidence="4" type="ORF">A2319_00980</name>
</gene>
<dbReference type="SUPFAM" id="SSF49464">
    <property type="entry name" value="Carboxypeptidase regulatory domain-like"/>
    <property type="match status" value="1"/>
</dbReference>
<feature type="signal peptide" evidence="2">
    <location>
        <begin position="1"/>
        <end position="30"/>
    </location>
</feature>
<dbReference type="SMART" id="SM00060">
    <property type="entry name" value="FN3"/>
    <property type="match status" value="1"/>
</dbReference>
<dbReference type="SUPFAM" id="SSF49478">
    <property type="entry name" value="Cna protein B-type domain"/>
    <property type="match status" value="1"/>
</dbReference>
<sequence length="1522" mass="162043">MQILSKFLARVSVLLLAVFAFWGLATPAQASSIALDVDATSTIAGAVSDWTVSFSAPADIPAGTSLDLYLPASWTTNPVEYFDASTASLSSGNGAMTASDYGYVNIVLNQDYSLGDSIVLVISGIQNLATDGTYSLYGGFMDSSWNYYNFTSNAIIVGTIALPGQVLNPNDETGVPGVDVNLWCNNGSSAYTNTGADGSFQIAGNFSGTCTVSFSYWGELDLKVPASAALTFTAGQPIVGTQIYYMLAPNVSTTLELPDGTPVQYAWGWVYGDNWNYYDWFETDENGTISLALATAGTYYMEFNIDGTQYSGTYVAPDKITFTFDGTATTGLPNPIQLATPNVTVSVTNPSGGAVPDWSSVYVYNSDYSVWQWGWTRNGQAKFSVDAGTYFAKVDFVGYDSNNANAMYVMPAPQQFTADITPATVAIQLQTANNNIIAKTVDENGQAVASYYYGWDNAGTNWFWGQSDSDGNVEQMVGAGNYKIFFQEASYDYSSRSNYFTETYSASFTDNNGAEKDLGTLVGLKANSMIDVAVYNATGCGGGLLSTGAGVGVYNQSLGAWQEVSNGTASIAVPKGTYQLDVFAYNNNCAQGSPGKQLVTVGANAVKEVTVQFLDKNATITGKVVDPDGNGLGCQYVWGYQEGYGGWFDTETDQDGNFSIQTTAGNWYVQAYPSGTNADNCTSDGSDVSGGYDSGTGSGSGDGHMMSYNVSQVAVNGTGSASAGGTGIKYVSLQGTLKVDAVANASVQVDTFQFLVADAVLSGRVRYGSGSERAGEVVTGVNGFVTVSTGNGGITGDHYASALWGWISNGQFEISVPASPAGGYQLMAFLDPFSNFTVVGTGDQTGVTPNISVIEVDAGATVDTAAIYVLPNDATISGEITGITSVAGFFAEVCADNGVYGFACTTADGSSYSLPIAAGNWTVNYRIPEDFGLYALPATDNIVDIESGGTATVNFEVVTADAGVSGTVADPTGNGIAGATVVAASSRISDQTTTDDNGGYSFNLPQDDYIAYVSVPTGSAYLNPKAQAFTANPAQEVAVNFTALEPNATIFGTVTINGETATGALITTWNEDGLTDYAETDDNGNYTLNVYYEGAGTTWYVRANYDDETENQSLDSGVSAIVVDATEKQNNIDLTTGSSQASFSAKGRTTTAATNDLPAQQRKQFSSANQQVINFSDNASFRMSAYSLKNSADTMTVIITPTAEVPSTNTHQVLSYAYEAEALDGNNSTVGKFSGSVAVTLPYTESQLAAFNVTAEDITMAIYDGLAWQDVTGAVVNASAHTITANVTGFGTFAITTSVRNAAEDNLDATTPDQPTNLRILKNSRQAKSFTVKWKAVENADAYEVELYQDAHSTTPLATYTVTKNQKKIVKQKANTLYRVRVRALDGELFSDWTSYQSVRTRPQLPSNLRIFQKTVKENGEGYFKVSFNQPKNRKKLKAVIQVVDETGQQIDFQLGQKEKWQKKSSFKMKAKKKLQKRAITVADQYLHTPLRVKVRSARILKTKSTLYRSAFVQSSLFLIEY</sequence>
<protein>
    <recommendedName>
        <fullName evidence="3">Fibronectin type-III domain-containing protein</fullName>
    </recommendedName>
</protein>
<feature type="domain" description="Fibronectin type-III" evidence="3">
    <location>
        <begin position="1314"/>
        <end position="1404"/>
    </location>
</feature>
<keyword evidence="2" id="KW-0732">Signal</keyword>
<dbReference type="InterPro" id="IPR008969">
    <property type="entry name" value="CarboxyPept-like_regulatory"/>
</dbReference>
<feature type="region of interest" description="Disordered" evidence="1">
    <location>
        <begin position="1137"/>
        <end position="1163"/>
    </location>
</feature>
<evidence type="ECO:0000313" key="4">
    <source>
        <dbReference type="EMBL" id="OGY87203.1"/>
    </source>
</evidence>
<dbReference type="PROSITE" id="PS50853">
    <property type="entry name" value="FN3"/>
    <property type="match status" value="1"/>
</dbReference>
<dbReference type="InterPro" id="IPR036116">
    <property type="entry name" value="FN3_sf"/>
</dbReference>
<reference evidence="4 5" key="1">
    <citation type="journal article" date="2016" name="Nat. Commun.">
        <title>Thousands of microbial genomes shed light on interconnected biogeochemical processes in an aquifer system.</title>
        <authorList>
            <person name="Anantharaman K."/>
            <person name="Brown C.T."/>
            <person name="Hug L.A."/>
            <person name="Sharon I."/>
            <person name="Castelle C.J."/>
            <person name="Probst A.J."/>
            <person name="Thomas B.C."/>
            <person name="Singh A."/>
            <person name="Wilkins M.J."/>
            <person name="Karaoz U."/>
            <person name="Brodie E.L."/>
            <person name="Williams K.H."/>
            <person name="Hubbard S.S."/>
            <person name="Banfield J.F."/>
        </authorList>
    </citation>
    <scope>NUCLEOTIDE SEQUENCE [LARGE SCALE GENOMIC DNA]</scope>
</reference>
<dbReference type="Proteomes" id="UP000176420">
    <property type="component" value="Unassembled WGS sequence"/>
</dbReference>
<evidence type="ECO:0000259" key="3">
    <source>
        <dbReference type="PROSITE" id="PS50853"/>
    </source>
</evidence>
<accession>A0A1G2BD92</accession>
<evidence type="ECO:0000313" key="5">
    <source>
        <dbReference type="Proteomes" id="UP000176420"/>
    </source>
</evidence>
<organism evidence="4 5">
    <name type="scientific">Candidatus Kerfeldbacteria bacterium RIFOXYB2_FULL_38_14</name>
    <dbReference type="NCBI Taxonomy" id="1798547"/>
    <lineage>
        <taxon>Bacteria</taxon>
        <taxon>Candidatus Kerfeldiibacteriota</taxon>
    </lineage>
</organism>
<evidence type="ECO:0000256" key="1">
    <source>
        <dbReference type="SAM" id="MobiDB-lite"/>
    </source>
</evidence>
<dbReference type="EMBL" id="MHKI01000010">
    <property type="protein sequence ID" value="OGY87203.1"/>
    <property type="molecule type" value="Genomic_DNA"/>
</dbReference>
<dbReference type="InterPro" id="IPR013784">
    <property type="entry name" value="Carb-bd-like_fold"/>
</dbReference>
<dbReference type="GO" id="GO:0030246">
    <property type="term" value="F:carbohydrate binding"/>
    <property type="evidence" value="ECO:0007669"/>
    <property type="project" value="InterPro"/>
</dbReference>
<evidence type="ECO:0000256" key="2">
    <source>
        <dbReference type="SAM" id="SignalP"/>
    </source>
</evidence>
<dbReference type="Pfam" id="PF13620">
    <property type="entry name" value="CarboxypepD_reg"/>
    <property type="match status" value="1"/>
</dbReference>
<dbReference type="Gene3D" id="2.60.40.10">
    <property type="entry name" value="Immunoglobulins"/>
    <property type="match status" value="1"/>
</dbReference>
<dbReference type="SUPFAM" id="SSF49265">
    <property type="entry name" value="Fibronectin type III"/>
    <property type="match status" value="1"/>
</dbReference>
<dbReference type="Gene3D" id="2.60.40.1120">
    <property type="entry name" value="Carboxypeptidase-like, regulatory domain"/>
    <property type="match status" value="1"/>
</dbReference>
<dbReference type="InterPro" id="IPR013783">
    <property type="entry name" value="Ig-like_fold"/>
</dbReference>
<feature type="chain" id="PRO_5009582052" description="Fibronectin type-III domain-containing protein" evidence="2">
    <location>
        <begin position="31"/>
        <end position="1522"/>
    </location>
</feature>
<name>A0A1G2BD92_9BACT</name>
<dbReference type="CDD" id="cd00063">
    <property type="entry name" value="FN3"/>
    <property type="match status" value="1"/>
</dbReference>